<feature type="domain" description="G-protein coupled receptors family 1 profile" evidence="10">
    <location>
        <begin position="41"/>
        <end position="387"/>
    </location>
</feature>
<feature type="transmembrane region" description="Helical" evidence="9">
    <location>
        <begin position="62"/>
        <end position="84"/>
    </location>
</feature>
<organism evidence="11 12">
    <name type="scientific">Porites evermanni</name>
    <dbReference type="NCBI Taxonomy" id="104178"/>
    <lineage>
        <taxon>Eukaryota</taxon>
        <taxon>Metazoa</taxon>
        <taxon>Cnidaria</taxon>
        <taxon>Anthozoa</taxon>
        <taxon>Hexacorallia</taxon>
        <taxon>Scleractinia</taxon>
        <taxon>Fungiina</taxon>
        <taxon>Poritidae</taxon>
        <taxon>Porites</taxon>
    </lineage>
</organism>
<evidence type="ECO:0000313" key="12">
    <source>
        <dbReference type="Proteomes" id="UP001159427"/>
    </source>
</evidence>
<feature type="compositionally biased region" description="Polar residues" evidence="8">
    <location>
        <begin position="304"/>
        <end position="313"/>
    </location>
</feature>
<feature type="transmembrane region" description="Helical" evidence="9">
    <location>
        <begin position="29"/>
        <end position="50"/>
    </location>
</feature>
<feature type="transmembrane region" description="Helical" evidence="9">
    <location>
        <begin position="372"/>
        <end position="390"/>
    </location>
</feature>
<feature type="transmembrane region" description="Helical" evidence="9">
    <location>
        <begin position="139"/>
        <end position="157"/>
    </location>
</feature>
<feature type="transmembrane region" description="Helical" evidence="9">
    <location>
        <begin position="331"/>
        <end position="352"/>
    </location>
</feature>
<keyword evidence="5 9" id="KW-0472">Membrane</keyword>
<dbReference type="EMBL" id="CALNXI010000050">
    <property type="protein sequence ID" value="CAH3016877.1"/>
    <property type="molecule type" value="Genomic_DNA"/>
</dbReference>
<evidence type="ECO:0000256" key="7">
    <source>
        <dbReference type="ARBA" id="ARBA00023224"/>
    </source>
</evidence>
<evidence type="ECO:0000256" key="5">
    <source>
        <dbReference type="ARBA" id="ARBA00023136"/>
    </source>
</evidence>
<keyword evidence="3 9" id="KW-1133">Transmembrane helix</keyword>
<keyword evidence="2 9" id="KW-0812">Transmembrane</keyword>
<evidence type="ECO:0000256" key="8">
    <source>
        <dbReference type="SAM" id="MobiDB-lite"/>
    </source>
</evidence>
<comment type="subcellular location">
    <subcellularLocation>
        <location evidence="1">Membrane</location>
        <topology evidence="1">Multi-pass membrane protein</topology>
    </subcellularLocation>
</comment>
<comment type="caution">
    <text evidence="11">The sequence shown here is derived from an EMBL/GenBank/DDBJ whole genome shotgun (WGS) entry which is preliminary data.</text>
</comment>
<dbReference type="PROSITE" id="PS50262">
    <property type="entry name" value="G_PROTEIN_RECEP_F1_2"/>
    <property type="match status" value="1"/>
</dbReference>
<evidence type="ECO:0000259" key="10">
    <source>
        <dbReference type="PROSITE" id="PS50262"/>
    </source>
</evidence>
<name>A0ABN8LIF5_9CNID</name>
<dbReference type="CDD" id="cd00637">
    <property type="entry name" value="7tm_classA_rhodopsin-like"/>
    <property type="match status" value="1"/>
</dbReference>
<feature type="transmembrane region" description="Helical" evidence="9">
    <location>
        <begin position="189"/>
        <end position="213"/>
    </location>
</feature>
<gene>
    <name evidence="11" type="ORF">PEVE_00033639</name>
</gene>
<keyword evidence="12" id="KW-1185">Reference proteome</keyword>
<accession>A0ABN8LIF5</accession>
<dbReference type="InterPro" id="IPR017452">
    <property type="entry name" value="GPCR_Rhodpsn_7TM"/>
</dbReference>
<feature type="region of interest" description="Disordered" evidence="8">
    <location>
        <begin position="281"/>
        <end position="313"/>
    </location>
</feature>
<dbReference type="PANTHER" id="PTHR45695:SF9">
    <property type="entry name" value="LEUCOKININ RECEPTOR"/>
    <property type="match status" value="1"/>
</dbReference>
<feature type="compositionally biased region" description="Basic and acidic residues" evidence="8">
    <location>
        <begin position="281"/>
        <end position="301"/>
    </location>
</feature>
<dbReference type="Pfam" id="PF00001">
    <property type="entry name" value="7tm_1"/>
    <property type="match status" value="1"/>
</dbReference>
<evidence type="ECO:0000256" key="3">
    <source>
        <dbReference type="ARBA" id="ARBA00022989"/>
    </source>
</evidence>
<protein>
    <recommendedName>
        <fullName evidence="10">G-protein coupled receptors family 1 profile domain-containing protein</fullName>
    </recommendedName>
</protein>
<feature type="transmembrane region" description="Helical" evidence="9">
    <location>
        <begin position="104"/>
        <end position="127"/>
    </location>
</feature>
<evidence type="ECO:0000256" key="9">
    <source>
        <dbReference type="SAM" id="Phobius"/>
    </source>
</evidence>
<dbReference type="PANTHER" id="PTHR45695">
    <property type="entry name" value="LEUCOKININ RECEPTOR-RELATED"/>
    <property type="match status" value="1"/>
</dbReference>
<dbReference type="Gene3D" id="1.20.1070.10">
    <property type="entry name" value="Rhodopsin 7-helix transmembrane proteins"/>
    <property type="match status" value="1"/>
</dbReference>
<dbReference type="SUPFAM" id="SSF81321">
    <property type="entry name" value="Family A G protein-coupled receptor-like"/>
    <property type="match status" value="1"/>
</dbReference>
<evidence type="ECO:0000313" key="11">
    <source>
        <dbReference type="EMBL" id="CAH3016877.1"/>
    </source>
</evidence>
<sequence length="423" mass="48102">MCSTSASNASNSSVSFTPEPEALRITRTVLFSLIAALALVGNYVVCRAVWRFTGAKPIAHYLVSNLAFAEIINMVCTVFMFHAYEPPWSWELGSVMCKILAPLQLTSSLVITASLAILAVYRCVLLIKPMITKPTRRQTCRVILICWAGSIGLSVPAGHFRVLKSWDENCELRLCEEEFPQGFEHYQNIYSIVLFVVNFVLPFVIMAISYSLVDKKIREHIFVKQRLRDEQNKAMSTVTQNSVCTEEPQSTKRGSMVFSQSGGVNHEEIQLEYVATSNIKDDERGQQRESHDKYVTLKEDTDQTESSPNVRTVTKNDNSAFELENDLLKMIYALVLVFVICYIPYQVNFLLVEFQVKAFMAWPPRHILRRHIYVLGCLPSALHPVCYGMMRWGFNFFRCKDAAAISRQSTKATDLRNVFLKTP</sequence>
<evidence type="ECO:0000256" key="2">
    <source>
        <dbReference type="ARBA" id="ARBA00022692"/>
    </source>
</evidence>
<keyword evidence="6" id="KW-0675">Receptor</keyword>
<evidence type="ECO:0000256" key="4">
    <source>
        <dbReference type="ARBA" id="ARBA00023040"/>
    </source>
</evidence>
<dbReference type="PRINTS" id="PR00237">
    <property type="entry name" value="GPCRRHODOPSN"/>
</dbReference>
<keyword evidence="4" id="KW-0297">G-protein coupled receptor</keyword>
<dbReference type="Proteomes" id="UP001159427">
    <property type="component" value="Unassembled WGS sequence"/>
</dbReference>
<evidence type="ECO:0000256" key="1">
    <source>
        <dbReference type="ARBA" id="ARBA00004141"/>
    </source>
</evidence>
<dbReference type="InterPro" id="IPR000276">
    <property type="entry name" value="GPCR_Rhodpsn"/>
</dbReference>
<proteinExistence type="predicted"/>
<evidence type="ECO:0000256" key="6">
    <source>
        <dbReference type="ARBA" id="ARBA00023170"/>
    </source>
</evidence>
<reference evidence="11 12" key="1">
    <citation type="submission" date="2022-05" db="EMBL/GenBank/DDBJ databases">
        <authorList>
            <consortium name="Genoscope - CEA"/>
            <person name="William W."/>
        </authorList>
    </citation>
    <scope>NUCLEOTIDE SEQUENCE [LARGE SCALE GENOMIC DNA]</scope>
</reference>
<keyword evidence="7" id="KW-0807">Transducer</keyword>